<dbReference type="InterPro" id="IPR003593">
    <property type="entry name" value="AAA+_ATPase"/>
</dbReference>
<keyword evidence="4 7" id="KW-0067">ATP-binding</keyword>
<comment type="similarity">
    <text evidence="1">Belongs to the ABC transporter superfamily.</text>
</comment>
<dbReference type="GO" id="GO:0015418">
    <property type="term" value="F:ABC-type quaternary ammonium compound transporting activity"/>
    <property type="evidence" value="ECO:0007669"/>
    <property type="project" value="UniProtKB-EC"/>
</dbReference>
<protein>
    <recommendedName>
        <fullName evidence="5">ABC-type quaternary amine transporter</fullName>
        <ecNumber evidence="5">7.6.2.9</ecNumber>
    </recommendedName>
</protein>
<dbReference type="PROSITE" id="PS00211">
    <property type="entry name" value="ABC_TRANSPORTER_1"/>
    <property type="match status" value="1"/>
</dbReference>
<dbReference type="GO" id="GO:0016887">
    <property type="term" value="F:ATP hydrolysis activity"/>
    <property type="evidence" value="ECO:0007669"/>
    <property type="project" value="InterPro"/>
</dbReference>
<dbReference type="PROSITE" id="PS50893">
    <property type="entry name" value="ABC_TRANSPORTER_2"/>
    <property type="match status" value="1"/>
</dbReference>
<dbReference type="InterPro" id="IPR003439">
    <property type="entry name" value="ABC_transporter-like_ATP-bd"/>
</dbReference>
<gene>
    <name evidence="7" type="ORF">FC62_GL000820</name>
</gene>
<evidence type="ECO:0000256" key="1">
    <source>
        <dbReference type="ARBA" id="ARBA00005417"/>
    </source>
</evidence>
<dbReference type="Proteomes" id="UP000050909">
    <property type="component" value="Unassembled WGS sequence"/>
</dbReference>
<reference evidence="7 8" key="1">
    <citation type="journal article" date="2015" name="Genome Announc.">
        <title>Expanding the biotechnology potential of lactobacilli through comparative genomics of 213 strains and associated genera.</title>
        <authorList>
            <person name="Sun Z."/>
            <person name="Harris H.M."/>
            <person name="McCann A."/>
            <person name="Guo C."/>
            <person name="Argimon S."/>
            <person name="Zhang W."/>
            <person name="Yang X."/>
            <person name="Jeffery I.B."/>
            <person name="Cooney J.C."/>
            <person name="Kagawa T.F."/>
            <person name="Liu W."/>
            <person name="Song Y."/>
            <person name="Salvetti E."/>
            <person name="Wrobel A."/>
            <person name="Rasinkangas P."/>
            <person name="Parkhill J."/>
            <person name="Rea M.C."/>
            <person name="O'Sullivan O."/>
            <person name="Ritari J."/>
            <person name="Douillard F.P."/>
            <person name="Paul Ross R."/>
            <person name="Yang R."/>
            <person name="Briner A.E."/>
            <person name="Felis G.E."/>
            <person name="de Vos W.M."/>
            <person name="Barrangou R."/>
            <person name="Klaenhammer T.R."/>
            <person name="Caufield P.W."/>
            <person name="Cui Y."/>
            <person name="Zhang H."/>
            <person name="O'Toole P.W."/>
        </authorList>
    </citation>
    <scope>NUCLEOTIDE SEQUENCE [LARGE SCALE GENOMIC DNA]</scope>
    <source>
        <strain evidence="7 8">DSM 20534</strain>
    </source>
</reference>
<dbReference type="RefSeq" id="WP_054746245.1">
    <property type="nucleotide sequence ID" value="NZ_AZCV01000002.1"/>
</dbReference>
<organism evidence="7 8">
    <name type="scientific">Amylolactobacillus amylotrophicus DSM 20534</name>
    <dbReference type="NCBI Taxonomy" id="1423722"/>
    <lineage>
        <taxon>Bacteria</taxon>
        <taxon>Bacillati</taxon>
        <taxon>Bacillota</taxon>
        <taxon>Bacilli</taxon>
        <taxon>Lactobacillales</taxon>
        <taxon>Lactobacillaceae</taxon>
        <taxon>Amylolactobacillus</taxon>
    </lineage>
</organism>
<dbReference type="EMBL" id="AZCV01000002">
    <property type="protein sequence ID" value="KRK38050.1"/>
    <property type="molecule type" value="Genomic_DNA"/>
</dbReference>
<dbReference type="EC" id="7.6.2.9" evidence="5"/>
<dbReference type="Gene3D" id="3.40.50.300">
    <property type="entry name" value="P-loop containing nucleotide triphosphate hydrolases"/>
    <property type="match status" value="1"/>
</dbReference>
<comment type="caution">
    <text evidence="7">The sequence shown here is derived from an EMBL/GenBank/DDBJ whole genome shotgun (WGS) entry which is preliminary data.</text>
</comment>
<evidence type="ECO:0000256" key="4">
    <source>
        <dbReference type="ARBA" id="ARBA00022840"/>
    </source>
</evidence>
<proteinExistence type="inferred from homology"/>
<dbReference type="SMART" id="SM00382">
    <property type="entry name" value="AAA"/>
    <property type="match status" value="1"/>
</dbReference>
<accession>A0A0R1H3H1</accession>
<dbReference type="AlphaFoldDB" id="A0A0R1H3H1"/>
<dbReference type="GO" id="GO:0005524">
    <property type="term" value="F:ATP binding"/>
    <property type="evidence" value="ECO:0007669"/>
    <property type="project" value="UniProtKB-KW"/>
</dbReference>
<evidence type="ECO:0000256" key="5">
    <source>
        <dbReference type="ARBA" id="ARBA00066388"/>
    </source>
</evidence>
<evidence type="ECO:0000256" key="3">
    <source>
        <dbReference type="ARBA" id="ARBA00022741"/>
    </source>
</evidence>
<dbReference type="InterPro" id="IPR017871">
    <property type="entry name" value="ABC_transporter-like_CS"/>
</dbReference>
<dbReference type="PATRIC" id="fig|1423722.3.peg.837"/>
<dbReference type="FunFam" id="3.40.50.300:FF:000425">
    <property type="entry name" value="Probable ABC transporter, ATP-binding subunit"/>
    <property type="match status" value="1"/>
</dbReference>
<evidence type="ECO:0000313" key="8">
    <source>
        <dbReference type="Proteomes" id="UP000050909"/>
    </source>
</evidence>
<dbReference type="Pfam" id="PF00005">
    <property type="entry name" value="ABC_tran"/>
    <property type="match status" value="1"/>
</dbReference>
<name>A0A0R1H3H1_9LACO</name>
<keyword evidence="2" id="KW-0813">Transport</keyword>
<sequence>MEPIIKFDHIGKQIDGKQIINDLNLEIEQGELFVIVGPSGSGKTTTIKMINGLHEITDGYLYINGKRFKDYDLQKLRWQMGYVLQQIALFPNMTVAQNIAVIPDMVGKDKRETKQGIDKMLQQVGLDPEQYRNRYPRELSGGEQQRVGILRALAAQPEIVLMDEPLSALDPLSRTQLQDLILELHRTLKTTIVFVTHDMKEALKLGDRIAVMRKGKVIKVATPAELVNDTQDEFITEFFSGVAPEQKADFLTRKLMDLCTGDYLLKQKPTSGRGMAELTTEQTITAAIEKFGNVDVIKVLDGSRTMGYLTRQQLLEAQVRITT</sequence>
<keyword evidence="3" id="KW-0547">Nucleotide-binding</keyword>
<evidence type="ECO:0000313" key="7">
    <source>
        <dbReference type="EMBL" id="KRK38050.1"/>
    </source>
</evidence>
<evidence type="ECO:0000256" key="2">
    <source>
        <dbReference type="ARBA" id="ARBA00022448"/>
    </source>
</evidence>
<keyword evidence="8" id="KW-1185">Reference proteome</keyword>
<dbReference type="PANTHER" id="PTHR43117:SF4">
    <property type="entry name" value="OSMOPROTECTANT IMPORT ATP-BINDING PROTEIN OSMV"/>
    <property type="match status" value="1"/>
</dbReference>
<dbReference type="InterPro" id="IPR027417">
    <property type="entry name" value="P-loop_NTPase"/>
</dbReference>
<evidence type="ECO:0000259" key="6">
    <source>
        <dbReference type="PROSITE" id="PS50893"/>
    </source>
</evidence>
<feature type="domain" description="ABC transporter" evidence="6">
    <location>
        <begin position="5"/>
        <end position="239"/>
    </location>
</feature>
<dbReference type="SUPFAM" id="SSF52540">
    <property type="entry name" value="P-loop containing nucleoside triphosphate hydrolases"/>
    <property type="match status" value="1"/>
</dbReference>
<dbReference type="PANTHER" id="PTHR43117">
    <property type="entry name" value="OSMOPROTECTANT IMPORT ATP-BINDING PROTEIN OSMV"/>
    <property type="match status" value="1"/>
</dbReference>